<organism evidence="1">
    <name type="scientific">Brassica napus</name>
    <name type="common">Rape</name>
    <dbReference type="NCBI Taxonomy" id="3708"/>
    <lineage>
        <taxon>Eukaryota</taxon>
        <taxon>Viridiplantae</taxon>
        <taxon>Streptophyta</taxon>
        <taxon>Embryophyta</taxon>
        <taxon>Tracheophyta</taxon>
        <taxon>Spermatophyta</taxon>
        <taxon>Magnoliopsida</taxon>
        <taxon>eudicotyledons</taxon>
        <taxon>Gunneridae</taxon>
        <taxon>Pentapetalae</taxon>
        <taxon>rosids</taxon>
        <taxon>malvids</taxon>
        <taxon>Brassicales</taxon>
        <taxon>Brassicaceae</taxon>
        <taxon>Brassiceae</taxon>
        <taxon>Brassica</taxon>
    </lineage>
</organism>
<gene>
    <name evidence="1" type="ORF">DARMORV10_A02P26620.1</name>
</gene>
<name>A0A816X338_BRANA</name>
<evidence type="ECO:0000313" key="1">
    <source>
        <dbReference type="EMBL" id="CAF2141710.1"/>
    </source>
</evidence>
<dbReference type="EMBL" id="HG994356">
    <property type="protein sequence ID" value="CAF2141710.1"/>
    <property type="molecule type" value="Genomic_DNA"/>
</dbReference>
<accession>A0A816X338</accession>
<dbReference type="Proteomes" id="UP001295469">
    <property type="component" value="Chromosome A02"/>
</dbReference>
<dbReference type="AlphaFoldDB" id="A0A816X338"/>
<sequence length="59" mass="6839">MSEEEDNGRVKAQGDNYQYYDRKGNIYKDHQADMLNEYATLLIMGDERCSDGAKMLTNK</sequence>
<protein>
    <submittedName>
        <fullName evidence="1">(rape) hypothetical protein</fullName>
    </submittedName>
</protein>
<proteinExistence type="predicted"/>
<reference evidence="1" key="1">
    <citation type="submission" date="2021-01" db="EMBL/GenBank/DDBJ databases">
        <authorList>
            <consortium name="Genoscope - CEA"/>
            <person name="William W."/>
        </authorList>
    </citation>
    <scope>NUCLEOTIDE SEQUENCE</scope>
</reference>